<evidence type="ECO:0000313" key="1">
    <source>
        <dbReference type="EMBL" id="SON55793.1"/>
    </source>
</evidence>
<name>A0A2C9D6C1_9HYPH</name>
<sequence>MTEETAPWANLDRDELLALVSSLNDGLGLSLTAERKARLDEAILRARWQIATDRARAADQAAHEAFSRRMELLDRPFPRELTSKILAEEEAIKAADARARARAKRLNAKADRLWDELHPGWRNEVAS</sequence>
<evidence type="ECO:0000313" key="2">
    <source>
        <dbReference type="Proteomes" id="UP000223606"/>
    </source>
</evidence>
<reference evidence="2" key="1">
    <citation type="submission" date="2017-09" db="EMBL/GenBank/DDBJ databases">
        <title>Genome sequence of Nannocystis excedens DSM 71.</title>
        <authorList>
            <person name="Blom J."/>
        </authorList>
    </citation>
    <scope>NUCLEOTIDE SEQUENCE [LARGE SCALE GENOMIC DNA]</scope>
    <source>
        <strain evidence="2">type strain: E19</strain>
    </source>
</reference>
<dbReference type="KEGG" id="hdi:HDIA_2252"/>
<proteinExistence type="predicted"/>
<dbReference type="AlphaFoldDB" id="A0A2C9D6C1"/>
<organism evidence="1 2">
    <name type="scientific">Hartmannibacter diazotrophicus</name>
    <dbReference type="NCBI Taxonomy" id="1482074"/>
    <lineage>
        <taxon>Bacteria</taxon>
        <taxon>Pseudomonadati</taxon>
        <taxon>Pseudomonadota</taxon>
        <taxon>Alphaproteobacteria</taxon>
        <taxon>Hyphomicrobiales</taxon>
        <taxon>Pleomorphomonadaceae</taxon>
        <taxon>Hartmannibacter</taxon>
    </lineage>
</organism>
<gene>
    <name evidence="1" type="ORF">HDIA_2252</name>
</gene>
<accession>A0A2C9D6C1</accession>
<keyword evidence="2" id="KW-1185">Reference proteome</keyword>
<dbReference type="Proteomes" id="UP000223606">
    <property type="component" value="Chromosome 1"/>
</dbReference>
<dbReference type="EMBL" id="LT960614">
    <property type="protein sequence ID" value="SON55793.1"/>
    <property type="molecule type" value="Genomic_DNA"/>
</dbReference>
<protein>
    <submittedName>
        <fullName evidence="1">Uncharacterized protein</fullName>
    </submittedName>
</protein>